<name>A0A378YLK7_9NOCA</name>
<dbReference type="STRING" id="1406858.GCA_000710895_05093"/>
<keyword evidence="2" id="KW-0503">Monooxygenase</keyword>
<dbReference type="GO" id="GO:0004497">
    <property type="term" value="F:monooxygenase activity"/>
    <property type="evidence" value="ECO:0007669"/>
    <property type="project" value="UniProtKB-KW"/>
</dbReference>
<keyword evidence="5" id="KW-1185">Reference proteome</keyword>
<dbReference type="InterPro" id="IPR036188">
    <property type="entry name" value="FAD/NAD-bd_sf"/>
</dbReference>
<comment type="similarity">
    <text evidence="3">Belongs to the flavin-dependent halogenase family. Bacterial tryptophan halogenase subfamily.</text>
</comment>
<protein>
    <submittedName>
        <fullName evidence="4">Ubiquinone biosynthesis hydroxylase family protein</fullName>
    </submittedName>
</protein>
<keyword evidence="1" id="KW-0560">Oxidoreductase</keyword>
<keyword evidence="4" id="KW-0830">Ubiquinone</keyword>
<dbReference type="SUPFAM" id="SSF51905">
    <property type="entry name" value="FAD/NAD(P)-binding domain"/>
    <property type="match status" value="1"/>
</dbReference>
<dbReference type="Pfam" id="PF04820">
    <property type="entry name" value="Trp_halogenase"/>
    <property type="match status" value="1"/>
</dbReference>
<dbReference type="Gene3D" id="3.50.50.60">
    <property type="entry name" value="FAD/NAD(P)-binding domain"/>
    <property type="match status" value="1"/>
</dbReference>
<gene>
    <name evidence="4" type="ORF">NCTC1934_03284</name>
</gene>
<reference evidence="4 5" key="1">
    <citation type="submission" date="2018-06" db="EMBL/GenBank/DDBJ databases">
        <authorList>
            <consortium name="Pathogen Informatics"/>
            <person name="Doyle S."/>
        </authorList>
    </citation>
    <scope>NUCLEOTIDE SEQUENCE [LARGE SCALE GENOMIC DNA]</scope>
    <source>
        <strain evidence="4 5">NCTC1934</strain>
    </source>
</reference>
<proteinExistence type="inferred from homology"/>
<dbReference type="AlphaFoldDB" id="A0A378YLK7"/>
<dbReference type="RefSeq" id="WP_051038104.1">
    <property type="nucleotide sequence ID" value="NZ_UGRY01000002.1"/>
</dbReference>
<dbReference type="PANTHER" id="PTHR43747">
    <property type="entry name" value="FAD-BINDING PROTEIN"/>
    <property type="match status" value="1"/>
</dbReference>
<evidence type="ECO:0000313" key="5">
    <source>
        <dbReference type="Proteomes" id="UP000255467"/>
    </source>
</evidence>
<evidence type="ECO:0000256" key="1">
    <source>
        <dbReference type="ARBA" id="ARBA00023002"/>
    </source>
</evidence>
<evidence type="ECO:0000313" key="4">
    <source>
        <dbReference type="EMBL" id="SUA78052.1"/>
    </source>
</evidence>
<dbReference type="InterPro" id="IPR006905">
    <property type="entry name" value="Flavin_halogenase"/>
</dbReference>
<organism evidence="4 5">
    <name type="scientific">Nocardia otitidiscaviarum</name>
    <dbReference type="NCBI Taxonomy" id="1823"/>
    <lineage>
        <taxon>Bacteria</taxon>
        <taxon>Bacillati</taxon>
        <taxon>Actinomycetota</taxon>
        <taxon>Actinomycetes</taxon>
        <taxon>Mycobacteriales</taxon>
        <taxon>Nocardiaceae</taxon>
        <taxon>Nocardia</taxon>
    </lineage>
</organism>
<sequence length="538" mass="59539">MNGEFDVLILGSGLSGSTLALCLQAAGLRTCMVDAKRHPRFAIGESTIPNTSKLYTLMSVKYGVPELAALSSFDDLIERVGTCGMKDNFGFVYHDKRADPAKVHQFPLSEIVSTESHLYRADVDHWLACRARDRGAALLEGVPTRSIEVTERGVHFEGVDGTRISADYVVDATGRGSYLADAFGLRTTEGLRTKSKSIFTHMTGVIPFDEVTTIRAPRRWHTGTLHHVFDGGWMWVIPFDNSVRSANPRCSVGICWRIDNGDESPMPNPQRAFATFLADHPDIARQFEHARVEREWTSTGRLQYTATRTVGARWCLTSNAAGFIDPLFSRGMQNTAMVVDRLAERLINRFAAGFVPEVFEDIDALQAGLIEENDFLVSGAFRSFAAFDLWNAWFRVWQVNQVTGTMRTEQQLRTVSQLVAADGGGSSVLRPGCAPGSRVDGFIDAFYSRADRIIESYWNWEISMETAAREFRTLFADVDFVPPSFGLTDMSQPFFDIDADKVAQAVAWARGARPGIRELYLGGLPAEADAERSGVVAS</sequence>
<dbReference type="PANTHER" id="PTHR43747:SF5">
    <property type="entry name" value="FAD-BINDING DOMAIN-CONTAINING PROTEIN"/>
    <property type="match status" value="1"/>
</dbReference>
<dbReference type="EMBL" id="UGRY01000002">
    <property type="protein sequence ID" value="SUA78052.1"/>
    <property type="molecule type" value="Genomic_DNA"/>
</dbReference>
<dbReference type="InterPro" id="IPR050816">
    <property type="entry name" value="Flavin-dep_Halogenase_NPB"/>
</dbReference>
<dbReference type="Proteomes" id="UP000255467">
    <property type="component" value="Unassembled WGS sequence"/>
</dbReference>
<accession>A0A378YLK7</accession>
<dbReference type="PRINTS" id="PR00420">
    <property type="entry name" value="RNGMNOXGNASE"/>
</dbReference>
<evidence type="ECO:0000256" key="2">
    <source>
        <dbReference type="ARBA" id="ARBA00023033"/>
    </source>
</evidence>
<dbReference type="OrthoDB" id="103324at2"/>
<evidence type="ECO:0000256" key="3">
    <source>
        <dbReference type="ARBA" id="ARBA00038396"/>
    </source>
</evidence>